<evidence type="ECO:0000259" key="2">
    <source>
        <dbReference type="SMART" id="SM01233"/>
    </source>
</evidence>
<keyword evidence="4" id="KW-1185">Reference proteome</keyword>
<feature type="compositionally biased region" description="Basic and acidic residues" evidence="1">
    <location>
        <begin position="37"/>
        <end position="56"/>
    </location>
</feature>
<evidence type="ECO:0000313" key="4">
    <source>
        <dbReference type="Proteomes" id="UP000494040"/>
    </source>
</evidence>
<evidence type="ECO:0000256" key="1">
    <source>
        <dbReference type="SAM" id="MobiDB-lite"/>
    </source>
</evidence>
<feature type="region of interest" description="Disordered" evidence="1">
    <location>
        <begin position="354"/>
        <end position="403"/>
    </location>
</feature>
<dbReference type="InterPro" id="IPR006861">
    <property type="entry name" value="HABP4_PAIRBP1-bd"/>
</dbReference>
<dbReference type="Pfam" id="PF04774">
    <property type="entry name" value="HABP4_PAI-RBP1"/>
    <property type="match status" value="1"/>
</dbReference>
<feature type="domain" description="Hyaluronan/mRNA-binding protein" evidence="2">
    <location>
        <begin position="184"/>
        <end position="300"/>
    </location>
</feature>
<dbReference type="AlphaFoldDB" id="A0A8I6RCH8"/>
<name>A0A8I6RCH8_CIMLE</name>
<feature type="compositionally biased region" description="Basic and acidic residues" evidence="1">
    <location>
        <begin position="182"/>
        <end position="208"/>
    </location>
</feature>
<feature type="compositionally biased region" description="Acidic residues" evidence="1">
    <location>
        <begin position="319"/>
        <end position="331"/>
    </location>
</feature>
<sequence>MSTTQYGIRVTNNRFELSDLDDEDPLEILKMREKELEARKKTKLAEKENKSKEATHVKPNKPVNKNVKQNHSNADNHKGKEDAFTKPQGERSERKFTGENRSDERANTGRNNYEERQTDLNNKDEKNDRFEKKDNRSDWTNSGGDGGFETKQRSGRGGRGGGSTFVRGGRGRPGPRQNFDPSKGKRDFDRQSGSEKTGIKSTDKKDGGGSRNWGNPKEDLEESTNPTTTGAEDDEWNPLGWEKQVEETNTKNTAETAEEVTTTPVIEEQPETRELTLDEWKALKGPRQTPSFNIRKAGEGEDLSQWKKMYALRKKKEGEEEEDDDEYEFDSSEYPQRVGRQKHVLDIDIHFKDMRGPIRGRGGRSTRGSNRQYQGNSLHNASHDLVPKIAPKVDDEHDFPSLR</sequence>
<feature type="region of interest" description="Disordered" evidence="1">
    <location>
        <begin position="314"/>
        <end position="335"/>
    </location>
</feature>
<reference evidence="3" key="1">
    <citation type="submission" date="2022-01" db="UniProtKB">
        <authorList>
            <consortium name="EnsemblMetazoa"/>
        </authorList>
    </citation>
    <scope>IDENTIFICATION</scope>
</reference>
<dbReference type="OMA" id="EEMNGFQ"/>
<accession>A0A8I6RCH8</accession>
<organism evidence="3 4">
    <name type="scientific">Cimex lectularius</name>
    <name type="common">Bed bug</name>
    <name type="synonym">Acanthia lectularia</name>
    <dbReference type="NCBI Taxonomy" id="79782"/>
    <lineage>
        <taxon>Eukaryota</taxon>
        <taxon>Metazoa</taxon>
        <taxon>Ecdysozoa</taxon>
        <taxon>Arthropoda</taxon>
        <taxon>Hexapoda</taxon>
        <taxon>Insecta</taxon>
        <taxon>Pterygota</taxon>
        <taxon>Neoptera</taxon>
        <taxon>Paraneoptera</taxon>
        <taxon>Hemiptera</taxon>
        <taxon>Heteroptera</taxon>
        <taxon>Panheteroptera</taxon>
        <taxon>Cimicomorpha</taxon>
        <taxon>Cimicidae</taxon>
        <taxon>Cimex</taxon>
    </lineage>
</organism>
<evidence type="ECO:0000313" key="3">
    <source>
        <dbReference type="EnsemblMetazoa" id="XP_014242635.1"/>
    </source>
</evidence>
<feature type="compositionally biased region" description="Low complexity" evidence="1">
    <location>
        <begin position="250"/>
        <end position="267"/>
    </location>
</feature>
<dbReference type="GO" id="GO:0005737">
    <property type="term" value="C:cytoplasm"/>
    <property type="evidence" value="ECO:0007669"/>
    <property type="project" value="TreeGrafter"/>
</dbReference>
<dbReference type="EnsemblMetazoa" id="XM_014387149.2">
    <property type="protein sequence ID" value="XP_014242635.1"/>
    <property type="gene ID" value="LOC106662800"/>
</dbReference>
<feature type="compositionally biased region" description="Basic and acidic residues" evidence="1">
    <location>
        <begin position="74"/>
        <end position="137"/>
    </location>
</feature>
<dbReference type="SMART" id="SM01233">
    <property type="entry name" value="HABP4_PAI-RBP1"/>
    <property type="match status" value="1"/>
</dbReference>
<dbReference type="GO" id="GO:0005634">
    <property type="term" value="C:nucleus"/>
    <property type="evidence" value="ECO:0007669"/>
    <property type="project" value="TreeGrafter"/>
</dbReference>
<feature type="compositionally biased region" description="Basic and acidic residues" evidence="1">
    <location>
        <begin position="381"/>
        <end position="403"/>
    </location>
</feature>
<feature type="region of interest" description="Disordered" evidence="1">
    <location>
        <begin position="37"/>
        <end position="271"/>
    </location>
</feature>
<dbReference type="GO" id="GO:0003723">
    <property type="term" value="F:RNA binding"/>
    <property type="evidence" value="ECO:0007669"/>
    <property type="project" value="InterPro"/>
</dbReference>
<protein>
    <recommendedName>
        <fullName evidence="2">Hyaluronan/mRNA-binding protein domain-containing protein</fullName>
    </recommendedName>
</protein>
<dbReference type="PANTHER" id="PTHR12299">
    <property type="entry name" value="HYALURONIC ACID-BINDING PROTEIN 4"/>
    <property type="match status" value="1"/>
</dbReference>
<dbReference type="PANTHER" id="PTHR12299:SF17">
    <property type="entry name" value="AT19571P-RELATED"/>
    <property type="match status" value="1"/>
</dbReference>
<gene>
    <name evidence="3" type="primary">106662800</name>
</gene>
<feature type="compositionally biased region" description="Polar residues" evidence="1">
    <location>
        <begin position="369"/>
        <end position="380"/>
    </location>
</feature>
<proteinExistence type="predicted"/>
<dbReference type="Proteomes" id="UP000494040">
    <property type="component" value="Unassembled WGS sequence"/>
</dbReference>
<dbReference type="InterPro" id="IPR039764">
    <property type="entry name" value="HABP4/SERBP1-like"/>
</dbReference>
<dbReference type="OrthoDB" id="6022699at2759"/>
<dbReference type="KEGG" id="clec:106662800"/>